<evidence type="ECO:0000256" key="1">
    <source>
        <dbReference type="SAM" id="MobiDB-lite"/>
    </source>
</evidence>
<proteinExistence type="predicted"/>
<dbReference type="RefSeq" id="WP_306633667.1">
    <property type="nucleotide sequence ID" value="NZ_JAUSXB010000001.1"/>
</dbReference>
<gene>
    <name evidence="2" type="ORF">QFZ36_000510</name>
</gene>
<accession>A0ABU0PI31</accession>
<comment type="caution">
    <text evidence="2">The sequence shown here is derived from an EMBL/GenBank/DDBJ whole genome shotgun (WGS) entry which is preliminary data.</text>
</comment>
<evidence type="ECO:0000313" key="3">
    <source>
        <dbReference type="Proteomes" id="UP001236806"/>
    </source>
</evidence>
<dbReference type="Proteomes" id="UP001236806">
    <property type="component" value="Unassembled WGS sequence"/>
</dbReference>
<organism evidence="2 3">
    <name type="scientific">Pseudarthrobacter siccitolerans</name>
    <dbReference type="NCBI Taxonomy" id="861266"/>
    <lineage>
        <taxon>Bacteria</taxon>
        <taxon>Bacillati</taxon>
        <taxon>Actinomycetota</taxon>
        <taxon>Actinomycetes</taxon>
        <taxon>Micrococcales</taxon>
        <taxon>Micrococcaceae</taxon>
        <taxon>Pseudarthrobacter</taxon>
    </lineage>
</organism>
<feature type="region of interest" description="Disordered" evidence="1">
    <location>
        <begin position="135"/>
        <end position="164"/>
    </location>
</feature>
<feature type="region of interest" description="Disordered" evidence="1">
    <location>
        <begin position="1"/>
        <end position="30"/>
    </location>
</feature>
<reference evidence="2 3" key="1">
    <citation type="submission" date="2023-07" db="EMBL/GenBank/DDBJ databases">
        <title>Comparative genomics of wheat-associated soil bacteria to identify genetic determinants of phenazine resistance.</title>
        <authorList>
            <person name="Mouncey N."/>
        </authorList>
    </citation>
    <scope>NUCLEOTIDE SEQUENCE [LARGE SCALE GENOMIC DNA]</scope>
    <source>
        <strain evidence="2 3">W1I3</strain>
    </source>
</reference>
<protein>
    <submittedName>
        <fullName evidence="2">Uncharacterized protein</fullName>
    </submittedName>
</protein>
<dbReference type="EMBL" id="JAUSXB010000001">
    <property type="protein sequence ID" value="MDQ0672949.1"/>
    <property type="molecule type" value="Genomic_DNA"/>
</dbReference>
<sequence length="164" mass="17478">MADDTDSPNNKPTGRGGARPGAGRKPGVQEAATIERAAVLAAYRARVARNADRLFNSQLALAEGLQILFRVDKDSKGNDLPAVQVTDAAEIKAYIDGETEGEEYYFISTKTPDNRAIDSMLDRAFGKAQQSIDLTSKGKELPTPILGGLSVNALPSDDSNPQDS</sequence>
<name>A0ABU0PI31_9MICC</name>
<keyword evidence="3" id="KW-1185">Reference proteome</keyword>
<evidence type="ECO:0000313" key="2">
    <source>
        <dbReference type="EMBL" id="MDQ0672949.1"/>
    </source>
</evidence>